<name>A0ABT7T0Y1_9ALTE</name>
<dbReference type="Pfam" id="PF00072">
    <property type="entry name" value="Response_reg"/>
    <property type="match status" value="1"/>
</dbReference>
<comment type="caution">
    <text evidence="3">The sequence shown here is derived from an EMBL/GenBank/DDBJ whole genome shotgun (WGS) entry which is preliminary data.</text>
</comment>
<dbReference type="SUPFAM" id="SSF52172">
    <property type="entry name" value="CheY-like"/>
    <property type="match status" value="1"/>
</dbReference>
<reference evidence="3 4" key="1">
    <citation type="submission" date="2023-06" db="EMBL/GenBank/DDBJ databases">
        <title>Alteromonas sp. ASW11-36 isolated from intertidal sand.</title>
        <authorList>
            <person name="Li Y."/>
        </authorList>
    </citation>
    <scope>NUCLEOTIDE SEQUENCE [LARGE SCALE GENOMIC DNA]</scope>
    <source>
        <strain evidence="3 4">ASW11-36</strain>
    </source>
</reference>
<dbReference type="InterPro" id="IPR011006">
    <property type="entry name" value="CheY-like_superfamily"/>
</dbReference>
<dbReference type="PROSITE" id="PS50110">
    <property type="entry name" value="RESPONSE_REGULATORY"/>
    <property type="match status" value="1"/>
</dbReference>
<evidence type="ECO:0000313" key="4">
    <source>
        <dbReference type="Proteomes" id="UP001234343"/>
    </source>
</evidence>
<accession>A0ABT7T0Y1</accession>
<dbReference type="EMBL" id="JAUCBP010000013">
    <property type="protein sequence ID" value="MDM7862106.1"/>
    <property type="molecule type" value="Genomic_DNA"/>
</dbReference>
<keyword evidence="1" id="KW-0597">Phosphoprotein</keyword>
<evidence type="ECO:0000256" key="1">
    <source>
        <dbReference type="PROSITE-ProRule" id="PRU00169"/>
    </source>
</evidence>
<dbReference type="PANTHER" id="PTHR43228:SF1">
    <property type="entry name" value="TWO-COMPONENT RESPONSE REGULATOR ARR22"/>
    <property type="match status" value="1"/>
</dbReference>
<dbReference type="PANTHER" id="PTHR43228">
    <property type="entry name" value="TWO-COMPONENT RESPONSE REGULATOR"/>
    <property type="match status" value="1"/>
</dbReference>
<dbReference type="Proteomes" id="UP001234343">
    <property type="component" value="Unassembled WGS sequence"/>
</dbReference>
<dbReference type="SMART" id="SM00448">
    <property type="entry name" value="REC"/>
    <property type="match status" value="1"/>
</dbReference>
<dbReference type="RefSeq" id="WP_289366859.1">
    <property type="nucleotide sequence ID" value="NZ_JAUCBP010000013.1"/>
</dbReference>
<proteinExistence type="predicted"/>
<dbReference type="InterPro" id="IPR052048">
    <property type="entry name" value="ST_Response_Regulator"/>
</dbReference>
<dbReference type="Gene3D" id="3.40.50.2300">
    <property type="match status" value="1"/>
</dbReference>
<feature type="modified residue" description="4-aspartylphosphate" evidence="1">
    <location>
        <position position="66"/>
    </location>
</feature>
<sequence>MSKFLFDFNTLIIDDSEIDRYILARQLKQLGISQIAEHASAKSAKDYLVALREQQAGVFPKLLIVDMHMPLMGGVELLRDLRPWFDSGPLQSAQVLMYSASEAPEEQAEAMALPMVKGFLVKGASIEQLQQSLSKL</sequence>
<gene>
    <name evidence="3" type="ORF">QTP81_15990</name>
</gene>
<evidence type="ECO:0000259" key="2">
    <source>
        <dbReference type="PROSITE" id="PS50110"/>
    </source>
</evidence>
<keyword evidence="4" id="KW-1185">Reference proteome</keyword>
<organism evidence="3 4">
    <name type="scientific">Alteromonas arenosi</name>
    <dbReference type="NCBI Taxonomy" id="3055817"/>
    <lineage>
        <taxon>Bacteria</taxon>
        <taxon>Pseudomonadati</taxon>
        <taxon>Pseudomonadota</taxon>
        <taxon>Gammaproteobacteria</taxon>
        <taxon>Alteromonadales</taxon>
        <taxon>Alteromonadaceae</taxon>
        <taxon>Alteromonas/Salinimonas group</taxon>
        <taxon>Alteromonas</taxon>
    </lineage>
</organism>
<protein>
    <submittedName>
        <fullName evidence="3">Response regulator</fullName>
    </submittedName>
</protein>
<dbReference type="InterPro" id="IPR001789">
    <property type="entry name" value="Sig_transdc_resp-reg_receiver"/>
</dbReference>
<feature type="domain" description="Response regulatory" evidence="2">
    <location>
        <begin position="9"/>
        <end position="136"/>
    </location>
</feature>
<evidence type="ECO:0000313" key="3">
    <source>
        <dbReference type="EMBL" id="MDM7862106.1"/>
    </source>
</evidence>